<evidence type="ECO:0000313" key="2">
    <source>
        <dbReference type="EMBL" id="OHX14636.1"/>
    </source>
</evidence>
<dbReference type="AlphaFoldDB" id="A0A1S1X629"/>
<evidence type="ECO:0000313" key="5">
    <source>
        <dbReference type="Proteomes" id="UP000180280"/>
    </source>
</evidence>
<dbReference type="EMBL" id="MKCS01000001">
    <property type="protein sequence ID" value="OHX14636.1"/>
    <property type="molecule type" value="Genomic_DNA"/>
</dbReference>
<dbReference type="SUPFAM" id="SSF52151">
    <property type="entry name" value="FabD/lysophospholipase-like"/>
    <property type="match status" value="1"/>
</dbReference>
<dbReference type="InterPro" id="IPR016035">
    <property type="entry name" value="Acyl_Trfase/lysoPLipase"/>
</dbReference>
<keyword evidence="5" id="KW-1185">Reference proteome</keyword>
<reference evidence="4 5" key="1">
    <citation type="submission" date="2016-09" db="EMBL/GenBank/DDBJ databases">
        <title>Chromobacterium muskegensis sp. nov., an insecticidal bacterium isolated from Sphagnum bogs.</title>
        <authorList>
            <person name="Sparks M.E."/>
            <person name="Blackburn M.B."/>
            <person name="Gundersen-Rindal D.E."/>
            <person name="Mitchell A."/>
            <person name="Farrar R."/>
            <person name="Kuhar D."/>
        </authorList>
    </citation>
    <scope>NUCLEOTIDE SEQUENCE [LARGE SCALE GENOMIC DNA]</scope>
    <source>
        <strain evidence="3 5">14B-1</strain>
        <strain evidence="2 4">37-2</strain>
    </source>
</reference>
<dbReference type="PANTHER" id="PTHR43074">
    <property type="entry name" value="OMEGA-3 POLYUNSATURATED FATTY ACID SYNTHASE PFAB-RELATED"/>
    <property type="match status" value="1"/>
</dbReference>
<dbReference type="OrthoDB" id="9808564at2"/>
<evidence type="ECO:0000313" key="4">
    <source>
        <dbReference type="Proteomes" id="UP000180088"/>
    </source>
</evidence>
<protein>
    <submittedName>
        <fullName evidence="2">Malonyl CoA-ACP transacylase</fullName>
    </submittedName>
</protein>
<proteinExistence type="predicted"/>
<evidence type="ECO:0000259" key="1">
    <source>
        <dbReference type="SMART" id="SM00827"/>
    </source>
</evidence>
<name>A0A1S1X629_9NEIS</name>
<dbReference type="RefSeq" id="WP_071112333.1">
    <property type="nucleotide sequence ID" value="NZ_MKCS01000001.1"/>
</dbReference>
<dbReference type="InterPro" id="IPR014043">
    <property type="entry name" value="Acyl_transferase_dom"/>
</dbReference>
<feature type="domain" description="Malonyl-CoA:ACP transacylase (MAT)" evidence="1">
    <location>
        <begin position="9"/>
        <end position="321"/>
    </location>
</feature>
<dbReference type="PANTHER" id="PTHR43074:SF1">
    <property type="entry name" value="BETA-KETOACYL SYNTHASE FAMILY PROTEIN-RELATED"/>
    <property type="match status" value="1"/>
</dbReference>
<evidence type="ECO:0000313" key="3">
    <source>
        <dbReference type="EMBL" id="OHX20699.1"/>
    </source>
</evidence>
<comment type="caution">
    <text evidence="2">The sequence shown here is derived from an EMBL/GenBank/DDBJ whole genome shotgun (WGS) entry which is preliminary data.</text>
</comment>
<dbReference type="SMART" id="SM00827">
    <property type="entry name" value="PKS_AT"/>
    <property type="match status" value="1"/>
</dbReference>
<dbReference type="Proteomes" id="UP000180088">
    <property type="component" value="Unassembled WGS sequence"/>
</dbReference>
<dbReference type="GO" id="GO:0016740">
    <property type="term" value="F:transferase activity"/>
    <property type="evidence" value="ECO:0007669"/>
    <property type="project" value="InterPro"/>
</dbReference>
<organism evidence="2 4">
    <name type="scientific">Chromobacterium sphagni</name>
    <dbReference type="NCBI Taxonomy" id="1903179"/>
    <lineage>
        <taxon>Bacteria</taxon>
        <taxon>Pseudomonadati</taxon>
        <taxon>Pseudomonadota</taxon>
        <taxon>Betaproteobacteria</taxon>
        <taxon>Neisseriales</taxon>
        <taxon>Chromobacteriaceae</taxon>
        <taxon>Chromobacterium</taxon>
    </lineage>
</organism>
<dbReference type="EMBL" id="MKCT01000013">
    <property type="protein sequence ID" value="OHX20699.1"/>
    <property type="molecule type" value="Genomic_DNA"/>
</dbReference>
<dbReference type="Proteomes" id="UP000180280">
    <property type="component" value="Unassembled WGS sequence"/>
</dbReference>
<dbReference type="InterPro" id="IPR001227">
    <property type="entry name" value="Ac_transferase_dom_sf"/>
</dbReference>
<dbReference type="STRING" id="1903179.BI347_14805"/>
<gene>
    <name evidence="3" type="ORF">BI344_14360</name>
    <name evidence="2" type="ORF">BI347_14805</name>
</gene>
<accession>A0A1S1X629</accession>
<dbReference type="Pfam" id="PF00698">
    <property type="entry name" value="Acyl_transf_1"/>
    <property type="match status" value="1"/>
</dbReference>
<dbReference type="Gene3D" id="3.40.366.10">
    <property type="entry name" value="Malonyl-Coenzyme A Acyl Carrier Protein, domain 2"/>
    <property type="match status" value="1"/>
</dbReference>
<sequence length="325" mass="36164">MSKPKIAFMFSGQGSQYFQMGQRLYQRQRVFRHWMDRLDGTVRQSVGLSVVDALYHQQRGKADSFDRTLLSHPAIFMVEYSLAQALLAEQLEPDILIGASLGTFVAAAVAGCVDCDQALTMLLSHAQVLEAHCERGAMIAVLANARLYDELGLSSYGELAAINFDSHFVISTSMSGALEVERILNGRNVLFQRLPVSFAFHSAWLETAERWLDTHLQTMPMAKARIPIACCMRAGLVESVAGDHLPMVMRKPIQFQKTIEYLETTGPYEYVDVGPSGTLATFVKYVYPPGSTQSRTHVMLTPFDRDLENFSAVVETLAAHRSFAI</sequence>
<dbReference type="InterPro" id="IPR052568">
    <property type="entry name" value="PKS-FAS_Synthase"/>
</dbReference>